<dbReference type="HAMAP" id="MF_01201">
    <property type="entry name" value="Ala_racemase"/>
    <property type="match status" value="1"/>
</dbReference>
<proteinExistence type="inferred from homology"/>
<dbReference type="SUPFAM" id="SSF51419">
    <property type="entry name" value="PLP-binding barrel"/>
    <property type="match status" value="1"/>
</dbReference>
<comment type="pathway">
    <text evidence="7">Amino-acid biosynthesis; D-alanine biosynthesis; D-alanine from L-alanine: step 1/1.</text>
</comment>
<reference evidence="11" key="1">
    <citation type="submission" date="2021-01" db="EMBL/GenBank/DDBJ databases">
        <title>Genome sequence of strain Noviherbaspirillum sp. DKR-6.</title>
        <authorList>
            <person name="Chaudhary D.K."/>
        </authorList>
    </citation>
    <scope>NUCLEOTIDE SEQUENCE</scope>
    <source>
        <strain evidence="11">DKR-6</strain>
    </source>
</reference>
<dbReference type="CDD" id="cd06827">
    <property type="entry name" value="PLPDE_III_AR_proteobact"/>
    <property type="match status" value="1"/>
</dbReference>
<evidence type="ECO:0000313" key="12">
    <source>
        <dbReference type="Proteomes" id="UP000622890"/>
    </source>
</evidence>
<gene>
    <name evidence="11" type="primary">alr</name>
    <name evidence="11" type="ORF">JJB74_14295</name>
</gene>
<dbReference type="GO" id="GO:0030170">
    <property type="term" value="F:pyridoxal phosphate binding"/>
    <property type="evidence" value="ECO:0007669"/>
    <property type="project" value="UniProtKB-UniRule"/>
</dbReference>
<evidence type="ECO:0000256" key="3">
    <source>
        <dbReference type="ARBA" id="ARBA00007880"/>
    </source>
</evidence>
<dbReference type="SUPFAM" id="SSF50621">
    <property type="entry name" value="Alanine racemase C-terminal domain-like"/>
    <property type="match status" value="1"/>
</dbReference>
<evidence type="ECO:0000259" key="10">
    <source>
        <dbReference type="SMART" id="SM01005"/>
    </source>
</evidence>
<evidence type="ECO:0000256" key="2">
    <source>
        <dbReference type="ARBA" id="ARBA00001933"/>
    </source>
</evidence>
<evidence type="ECO:0000256" key="7">
    <source>
        <dbReference type="HAMAP-Rule" id="MF_01201"/>
    </source>
</evidence>
<dbReference type="GO" id="GO:0030632">
    <property type="term" value="P:D-alanine biosynthetic process"/>
    <property type="evidence" value="ECO:0007669"/>
    <property type="project" value="UniProtKB-UniRule"/>
</dbReference>
<dbReference type="Gene3D" id="2.40.37.10">
    <property type="entry name" value="Lyase, Ornithine Decarboxylase, Chain A, domain 1"/>
    <property type="match status" value="1"/>
</dbReference>
<dbReference type="EMBL" id="JAEPBG010000005">
    <property type="protein sequence ID" value="MBK4735787.1"/>
    <property type="molecule type" value="Genomic_DNA"/>
</dbReference>
<comment type="function">
    <text evidence="7">Catalyzes the interconversion of L-alanine and D-alanine. May also act on other amino acids.</text>
</comment>
<feature type="binding site" evidence="7 9">
    <location>
        <position position="130"/>
    </location>
    <ligand>
        <name>substrate</name>
    </ligand>
</feature>
<accession>A0A934SU70</accession>
<dbReference type="PRINTS" id="PR00992">
    <property type="entry name" value="ALARACEMASE"/>
</dbReference>
<name>A0A934SU70_9BURK</name>
<dbReference type="InterPro" id="IPR020622">
    <property type="entry name" value="Ala_racemase_pyridoxalP-BS"/>
</dbReference>
<keyword evidence="12" id="KW-1185">Reference proteome</keyword>
<dbReference type="PANTHER" id="PTHR30511">
    <property type="entry name" value="ALANINE RACEMASE"/>
    <property type="match status" value="1"/>
</dbReference>
<organism evidence="11 12">
    <name type="scientific">Noviherbaspirillum pedocola</name>
    <dbReference type="NCBI Taxonomy" id="2801341"/>
    <lineage>
        <taxon>Bacteria</taxon>
        <taxon>Pseudomonadati</taxon>
        <taxon>Pseudomonadota</taxon>
        <taxon>Betaproteobacteria</taxon>
        <taxon>Burkholderiales</taxon>
        <taxon>Oxalobacteraceae</taxon>
        <taxon>Noviherbaspirillum</taxon>
    </lineage>
</organism>
<dbReference type="GO" id="GO:0008784">
    <property type="term" value="F:alanine racemase activity"/>
    <property type="evidence" value="ECO:0007669"/>
    <property type="project" value="UniProtKB-UniRule"/>
</dbReference>
<dbReference type="PANTHER" id="PTHR30511:SF0">
    <property type="entry name" value="ALANINE RACEMASE, CATABOLIC-RELATED"/>
    <property type="match status" value="1"/>
</dbReference>
<dbReference type="FunFam" id="3.20.20.10:FF:000002">
    <property type="entry name" value="Alanine racemase"/>
    <property type="match status" value="1"/>
</dbReference>
<feature type="modified residue" description="N6-(pyridoxal phosphate)lysine" evidence="7 8">
    <location>
        <position position="35"/>
    </location>
</feature>
<evidence type="ECO:0000313" key="11">
    <source>
        <dbReference type="EMBL" id="MBK4735787.1"/>
    </source>
</evidence>
<comment type="similarity">
    <text evidence="3 7">Belongs to the alanine racemase family.</text>
</comment>
<sequence length="361" mass="38776">MPRPIFATIDIAAMRSNLGLVRRLAPASRIWAVVKANAYGHGLANGMRAFADADGLALVEPEAAQVLRELGWRKRVLLIEGFFDSADLELAGRLDIDVLVHCEEQLRMLELARLPQPLHVHLKVNTGMNRLGFRPEAVSTVHQRLRALPWVRDITLVTHFANADDEDNPRLPMQLQVERLRGAAAGLGVEMSLANSAASLHHPELGDAWMRPGIMLYGATPDGISAERHGLRPGMTLSSRIIGVQQVEAGEAVGYGSRFVADKPTRIGVVACGYADGYPRHAPDGTPVLVDGKRCAIAGRVSMDMITVDLSSSPGAGIGSAVTLWGEGLPIDEVAQAAGTIGYELMCALAPRVAVTVRETE</sequence>
<evidence type="ECO:0000256" key="4">
    <source>
        <dbReference type="ARBA" id="ARBA00013089"/>
    </source>
</evidence>
<dbReference type="FunFam" id="2.40.37.10:FF:000002">
    <property type="entry name" value="Alanine racemase"/>
    <property type="match status" value="1"/>
</dbReference>
<feature type="binding site" evidence="7 9">
    <location>
        <position position="303"/>
    </location>
    <ligand>
        <name>substrate</name>
    </ligand>
</feature>
<dbReference type="Pfam" id="PF00842">
    <property type="entry name" value="Ala_racemase_C"/>
    <property type="match status" value="1"/>
</dbReference>
<dbReference type="InterPro" id="IPR011079">
    <property type="entry name" value="Ala_racemase_C"/>
</dbReference>
<dbReference type="InterPro" id="IPR000821">
    <property type="entry name" value="Ala_racemase"/>
</dbReference>
<protein>
    <recommendedName>
        <fullName evidence="4 7">Alanine racemase</fullName>
        <ecNumber evidence="4 7">5.1.1.1</ecNumber>
    </recommendedName>
</protein>
<dbReference type="GO" id="GO:0005829">
    <property type="term" value="C:cytosol"/>
    <property type="evidence" value="ECO:0007669"/>
    <property type="project" value="TreeGrafter"/>
</dbReference>
<dbReference type="Proteomes" id="UP000622890">
    <property type="component" value="Unassembled WGS sequence"/>
</dbReference>
<dbReference type="InterPro" id="IPR029066">
    <property type="entry name" value="PLP-binding_barrel"/>
</dbReference>
<dbReference type="InterPro" id="IPR001608">
    <property type="entry name" value="Ala_racemase_N"/>
</dbReference>
<dbReference type="PROSITE" id="PS00395">
    <property type="entry name" value="ALANINE_RACEMASE"/>
    <property type="match status" value="1"/>
</dbReference>
<keyword evidence="6 7" id="KW-0413">Isomerase</keyword>
<comment type="cofactor">
    <cofactor evidence="2 7 8">
        <name>pyridoxal 5'-phosphate</name>
        <dbReference type="ChEBI" id="CHEBI:597326"/>
    </cofactor>
</comment>
<dbReference type="EC" id="5.1.1.1" evidence="4 7"/>
<evidence type="ECO:0000256" key="9">
    <source>
        <dbReference type="PIRSR" id="PIRSR600821-52"/>
    </source>
</evidence>
<evidence type="ECO:0000256" key="8">
    <source>
        <dbReference type="PIRSR" id="PIRSR600821-50"/>
    </source>
</evidence>
<keyword evidence="5 7" id="KW-0663">Pyridoxal phosphate</keyword>
<feature type="domain" description="Alanine racemase C-terminal" evidence="10">
    <location>
        <begin position="234"/>
        <end position="358"/>
    </location>
</feature>
<evidence type="ECO:0000256" key="1">
    <source>
        <dbReference type="ARBA" id="ARBA00000316"/>
    </source>
</evidence>
<dbReference type="Gene3D" id="3.20.20.10">
    <property type="entry name" value="Alanine racemase"/>
    <property type="match status" value="1"/>
</dbReference>
<dbReference type="SMART" id="SM01005">
    <property type="entry name" value="Ala_racemase_C"/>
    <property type="match status" value="1"/>
</dbReference>
<evidence type="ECO:0000256" key="6">
    <source>
        <dbReference type="ARBA" id="ARBA00023235"/>
    </source>
</evidence>
<dbReference type="RefSeq" id="WP_200592559.1">
    <property type="nucleotide sequence ID" value="NZ_JAEPBG010000005.1"/>
</dbReference>
<feature type="active site" description="Proton acceptor; specific for L-alanine" evidence="7">
    <location>
        <position position="255"/>
    </location>
</feature>
<feature type="active site" description="Proton acceptor; specific for D-alanine" evidence="7">
    <location>
        <position position="35"/>
    </location>
</feature>
<dbReference type="InterPro" id="IPR009006">
    <property type="entry name" value="Ala_racemase/Decarboxylase_C"/>
</dbReference>
<evidence type="ECO:0000256" key="5">
    <source>
        <dbReference type="ARBA" id="ARBA00022898"/>
    </source>
</evidence>
<comment type="caution">
    <text evidence="11">The sequence shown here is derived from an EMBL/GenBank/DDBJ whole genome shotgun (WGS) entry which is preliminary data.</text>
</comment>
<comment type="catalytic activity">
    <reaction evidence="1 7">
        <text>L-alanine = D-alanine</text>
        <dbReference type="Rhea" id="RHEA:20249"/>
        <dbReference type="ChEBI" id="CHEBI:57416"/>
        <dbReference type="ChEBI" id="CHEBI:57972"/>
        <dbReference type="EC" id="5.1.1.1"/>
    </reaction>
</comment>
<dbReference type="AlphaFoldDB" id="A0A934SU70"/>
<dbReference type="NCBIfam" id="TIGR00492">
    <property type="entry name" value="alr"/>
    <property type="match status" value="1"/>
</dbReference>
<dbReference type="Pfam" id="PF01168">
    <property type="entry name" value="Ala_racemase_N"/>
    <property type="match status" value="1"/>
</dbReference>